<evidence type="ECO:0008006" key="3">
    <source>
        <dbReference type="Google" id="ProtNLM"/>
    </source>
</evidence>
<accession>A0ABR4UU68</accession>
<protein>
    <recommendedName>
        <fullName evidence="3">Type I restriction enzyme R protein N-terminal domain-containing protein</fullName>
    </recommendedName>
</protein>
<dbReference type="Proteomes" id="UP000032869">
    <property type="component" value="Unassembled WGS sequence"/>
</dbReference>
<reference evidence="1 2" key="1">
    <citation type="submission" date="2014-08" db="EMBL/GenBank/DDBJ databases">
        <title>Genome sequences of NCPPB Pectobacterium isolates.</title>
        <authorList>
            <person name="Glover R.H."/>
            <person name="Sapp M."/>
            <person name="Elphinstone J."/>
        </authorList>
    </citation>
    <scope>NUCLEOTIDE SEQUENCE [LARGE SCALE GENOMIC DNA]</scope>
    <source>
        <strain evidence="1 2">NCPPB 2793</strain>
    </source>
</reference>
<evidence type="ECO:0000313" key="1">
    <source>
        <dbReference type="EMBL" id="KFX11374.1"/>
    </source>
</evidence>
<comment type="caution">
    <text evidence="1">The sequence shown here is derived from an EMBL/GenBank/DDBJ whole genome shotgun (WGS) entry which is preliminary data.</text>
</comment>
<keyword evidence="2" id="KW-1185">Reference proteome</keyword>
<evidence type="ECO:0000313" key="2">
    <source>
        <dbReference type="Proteomes" id="UP000032869"/>
    </source>
</evidence>
<gene>
    <name evidence="1" type="ORF">JV35_20980</name>
</gene>
<sequence length="204" mass="23755">MDFLNRIKKEMSEGIVKAILENYGYRVIDTGIEKVIREISFLPKEAYVELEFPQAMRKLPDYVVMNKNQDKKLLIDVKYRSMWDGSLLLDKEVKEQVELFRKIILVVINGQPPAPPVGRTSHNPIAYIRCVVLAKRNDCLYVKKRQVHADDDWIEINEKNTRNFNWFATHTLGEVFPLITDEYNNEIIKLSVEALSGIINDKKS</sequence>
<proteinExistence type="predicted"/>
<dbReference type="RefSeq" id="WP_039309161.1">
    <property type="nucleotide sequence ID" value="NZ_JQHL01000034.1"/>
</dbReference>
<organism evidence="1 2">
    <name type="scientific">Pectobacterium betavasculorum</name>
    <dbReference type="NCBI Taxonomy" id="55207"/>
    <lineage>
        <taxon>Bacteria</taxon>
        <taxon>Pseudomonadati</taxon>
        <taxon>Pseudomonadota</taxon>
        <taxon>Gammaproteobacteria</taxon>
        <taxon>Enterobacterales</taxon>
        <taxon>Pectobacteriaceae</taxon>
        <taxon>Pectobacterium</taxon>
    </lineage>
</organism>
<dbReference type="EMBL" id="JQHL01000034">
    <property type="protein sequence ID" value="KFX11374.1"/>
    <property type="molecule type" value="Genomic_DNA"/>
</dbReference>
<name>A0ABR4UU68_9GAMM</name>